<dbReference type="GO" id="GO:0004644">
    <property type="term" value="F:phosphoribosylglycinamide formyltransferase activity"/>
    <property type="evidence" value="ECO:0007669"/>
    <property type="project" value="UniProtKB-UniRule"/>
</dbReference>
<feature type="active site" description="Proton donor" evidence="4">
    <location>
        <position position="202"/>
    </location>
</feature>
<evidence type="ECO:0000256" key="2">
    <source>
        <dbReference type="ARBA" id="ARBA00022679"/>
    </source>
</evidence>
<reference evidence="7 8" key="1">
    <citation type="journal article" date="2005" name="Nat. Biotechnol.">
        <title>Complete genome sequence of the acetic acid bacterium Gluconobacter oxydans.</title>
        <authorList>
            <person name="Prust C."/>
            <person name="Hoffmeister M."/>
            <person name="Liesegang H."/>
            <person name="Wiezer A."/>
            <person name="Fricke W.F."/>
            <person name="Ehrenreich A."/>
            <person name="Gottschalk G."/>
            <person name="Deppenmeier U."/>
        </authorList>
    </citation>
    <scope>NUCLEOTIDE SEQUENCE [LARGE SCALE GENOMIC DNA]</scope>
    <source>
        <strain evidence="7 8">621H</strain>
    </source>
</reference>
<accession>Q5FPM5</accession>
<dbReference type="InterPro" id="IPR004607">
    <property type="entry name" value="GART"/>
</dbReference>
<protein>
    <recommendedName>
        <fullName evidence="4">Phosphoribosylglycinamide formyltransferase</fullName>
        <ecNumber evidence="4">2.1.2.2</ecNumber>
    </recommendedName>
    <alternativeName>
        <fullName evidence="4">5'-phosphoribosylglycinamide transformylase</fullName>
    </alternativeName>
    <alternativeName>
        <fullName evidence="4">GAR transformylase</fullName>
        <shortName evidence="4">GART</shortName>
    </alternativeName>
</protein>
<name>Q5FPM5_GLUOX</name>
<dbReference type="AlphaFoldDB" id="Q5FPM5"/>
<comment type="catalytic activity">
    <reaction evidence="4">
        <text>N(1)-(5-phospho-beta-D-ribosyl)glycinamide + (6R)-10-formyltetrahydrofolate = N(2)-formyl-N(1)-(5-phospho-beta-D-ribosyl)glycinamide + (6S)-5,6,7,8-tetrahydrofolate + H(+)</text>
        <dbReference type="Rhea" id="RHEA:15053"/>
        <dbReference type="ChEBI" id="CHEBI:15378"/>
        <dbReference type="ChEBI" id="CHEBI:57453"/>
        <dbReference type="ChEBI" id="CHEBI:143788"/>
        <dbReference type="ChEBI" id="CHEBI:147286"/>
        <dbReference type="ChEBI" id="CHEBI:195366"/>
        <dbReference type="EC" id="2.1.2.2"/>
    </reaction>
</comment>
<proteinExistence type="inferred from homology"/>
<dbReference type="EMBL" id="CP000009">
    <property type="protein sequence ID" value="AAW61671.1"/>
    <property type="molecule type" value="Genomic_DNA"/>
</dbReference>
<evidence type="ECO:0000256" key="4">
    <source>
        <dbReference type="HAMAP-Rule" id="MF_01930"/>
    </source>
</evidence>
<dbReference type="SUPFAM" id="SSF53328">
    <property type="entry name" value="Formyltransferase"/>
    <property type="match status" value="1"/>
</dbReference>
<dbReference type="InterPro" id="IPR002376">
    <property type="entry name" value="Formyl_transf_N"/>
</dbReference>
<dbReference type="UniPathway" id="UPA00074">
    <property type="reaction ID" value="UER00126"/>
</dbReference>
<comment type="pathway">
    <text evidence="1 4">Purine metabolism; IMP biosynthesis via de novo pathway; N(2)-formyl-N(1)-(5-phospho-D-ribosyl)glycinamide from N(1)-(5-phospho-D-ribosyl)glycinamide (10-formyl THF route): step 1/1.</text>
</comment>
<comment type="caution">
    <text evidence="4">Lacks conserved residue(s) required for the propagation of feature annotation.</text>
</comment>
<evidence type="ECO:0000256" key="5">
    <source>
        <dbReference type="SAM" id="MobiDB-lite"/>
    </source>
</evidence>
<gene>
    <name evidence="4" type="primary">purN</name>
    <name evidence="7" type="ordered locus">GOX1933</name>
</gene>
<dbReference type="Gene3D" id="3.40.50.170">
    <property type="entry name" value="Formyl transferase, N-terminal domain"/>
    <property type="match status" value="1"/>
</dbReference>
<sequence length="284" mass="31724">MDRPARVPLAGRNRQCRRRRNAPRLQLRHRHGARHVRARKGHGRTECPWRNRLPHGPDRPLRRRLHPDRTGLLRMKKPHSRTRAKAPAKKTEKVPIAILISGRGSNMRALIEACARPDYPAEIVLVLSNRPDAPGLEVAEAAGLKTLVIDHKPFGKDREAHEREIDAALQASGAMLVVLAGYMRVLTPWLVKAWEDRMLNIHPSLLPAFPGLHTHEAAIKAGVKEHGCTVHLVTSGVDEGPILGQASVPVLENDTPETLAARVLEQEHLLYPEVLEMICDVFAK</sequence>
<feature type="region of interest" description="Disordered" evidence="5">
    <location>
        <begin position="33"/>
        <end position="90"/>
    </location>
</feature>
<dbReference type="KEGG" id="gox:GOX1933"/>
<dbReference type="PANTHER" id="PTHR43369">
    <property type="entry name" value="PHOSPHORIBOSYLGLYCINAMIDE FORMYLTRANSFERASE"/>
    <property type="match status" value="1"/>
</dbReference>
<feature type="compositionally biased region" description="Basic and acidic residues" evidence="5">
    <location>
        <begin position="43"/>
        <end position="60"/>
    </location>
</feature>
<dbReference type="CDD" id="cd08645">
    <property type="entry name" value="FMT_core_GART"/>
    <property type="match status" value="1"/>
</dbReference>
<keyword evidence="8" id="KW-1185">Reference proteome</keyword>
<dbReference type="eggNOG" id="COG0299">
    <property type="taxonomic scope" value="Bacteria"/>
</dbReference>
<feature type="binding site" evidence="4">
    <location>
        <position position="200"/>
    </location>
    <ligand>
        <name>(6R)-10-formyltetrahydrofolate</name>
        <dbReference type="ChEBI" id="CHEBI:195366"/>
    </ligand>
</feature>
<evidence type="ECO:0000256" key="1">
    <source>
        <dbReference type="ARBA" id="ARBA00005054"/>
    </source>
</evidence>
<dbReference type="STRING" id="290633.GOX1933"/>
<feature type="binding site" evidence="4">
    <location>
        <begin position="104"/>
        <end position="106"/>
    </location>
    <ligand>
        <name>N(1)-(5-phospho-beta-D-ribosyl)glycinamide</name>
        <dbReference type="ChEBI" id="CHEBI:143788"/>
    </ligand>
</feature>
<dbReference type="Proteomes" id="UP000006375">
    <property type="component" value="Chromosome"/>
</dbReference>
<keyword evidence="3 4" id="KW-0658">Purine biosynthesis</keyword>
<dbReference type="InterPro" id="IPR036477">
    <property type="entry name" value="Formyl_transf_N_sf"/>
</dbReference>
<dbReference type="EC" id="2.1.2.2" evidence="4"/>
<dbReference type="HOGENOM" id="CLU_979211_0_0_5"/>
<feature type="binding site" evidence="4">
    <location>
        <position position="158"/>
    </location>
    <ligand>
        <name>(6R)-10-formyltetrahydrofolate</name>
        <dbReference type="ChEBI" id="CHEBI:195366"/>
    </ligand>
</feature>
<dbReference type="GO" id="GO:0005829">
    <property type="term" value="C:cytosol"/>
    <property type="evidence" value="ECO:0007669"/>
    <property type="project" value="TreeGrafter"/>
</dbReference>
<feature type="site" description="Raises pKa of active site His" evidence="4">
    <location>
        <position position="238"/>
    </location>
</feature>
<feature type="compositionally biased region" description="Basic residues" evidence="5">
    <location>
        <begin position="74"/>
        <end position="88"/>
    </location>
</feature>
<evidence type="ECO:0000313" key="7">
    <source>
        <dbReference type="EMBL" id="AAW61671.1"/>
    </source>
</evidence>
<feature type="domain" description="Formyl transferase N-terminal" evidence="6">
    <location>
        <begin position="96"/>
        <end position="275"/>
    </location>
</feature>
<dbReference type="PANTHER" id="PTHR43369:SF2">
    <property type="entry name" value="PHOSPHORIBOSYLGLYCINAMIDE FORMYLTRANSFERASE"/>
    <property type="match status" value="1"/>
</dbReference>
<dbReference type="NCBIfam" id="TIGR00639">
    <property type="entry name" value="PurN"/>
    <property type="match status" value="1"/>
</dbReference>
<comment type="function">
    <text evidence="4">Catalyzes the transfer of a formyl group from 10-formyltetrahydrofolate to 5-phospho-ribosyl-glycinamide (GAR), producing 5-phospho-ribosyl-N-formylglycinamide (FGAR) and tetrahydrofolate.</text>
</comment>
<keyword evidence="2 4" id="KW-0808">Transferase</keyword>
<dbReference type="GO" id="GO:0006189">
    <property type="term" value="P:'de novo' IMP biosynthetic process"/>
    <property type="evidence" value="ECO:0007669"/>
    <property type="project" value="UniProtKB-UniRule"/>
</dbReference>
<feature type="compositionally biased region" description="Basic residues" evidence="5">
    <location>
        <begin position="33"/>
        <end position="42"/>
    </location>
</feature>
<dbReference type="Pfam" id="PF00551">
    <property type="entry name" value="Formyl_trans_N"/>
    <property type="match status" value="1"/>
</dbReference>
<evidence type="ECO:0000259" key="6">
    <source>
        <dbReference type="Pfam" id="PF00551"/>
    </source>
</evidence>
<evidence type="ECO:0000313" key="8">
    <source>
        <dbReference type="Proteomes" id="UP000006375"/>
    </source>
</evidence>
<evidence type="ECO:0000256" key="3">
    <source>
        <dbReference type="ARBA" id="ARBA00022755"/>
    </source>
</evidence>
<comment type="similarity">
    <text evidence="4">Belongs to the GART family.</text>
</comment>
<dbReference type="HAMAP" id="MF_01930">
    <property type="entry name" value="PurN"/>
    <property type="match status" value="1"/>
</dbReference>
<organism evidence="7 8">
    <name type="scientific">Gluconobacter oxydans (strain 621H)</name>
    <name type="common">Gluconobacter suboxydans</name>
    <dbReference type="NCBI Taxonomy" id="290633"/>
    <lineage>
        <taxon>Bacteria</taxon>
        <taxon>Pseudomonadati</taxon>
        <taxon>Pseudomonadota</taxon>
        <taxon>Alphaproteobacteria</taxon>
        <taxon>Acetobacterales</taxon>
        <taxon>Acetobacteraceae</taxon>
        <taxon>Gluconobacter</taxon>
    </lineage>
</organism>